<evidence type="ECO:0000313" key="4">
    <source>
        <dbReference type="Proteomes" id="UP000283523"/>
    </source>
</evidence>
<feature type="signal peptide" evidence="2">
    <location>
        <begin position="1"/>
        <end position="21"/>
    </location>
</feature>
<evidence type="ECO:0000256" key="2">
    <source>
        <dbReference type="SAM" id="SignalP"/>
    </source>
</evidence>
<evidence type="ECO:0008006" key="5">
    <source>
        <dbReference type="Google" id="ProtNLM"/>
    </source>
</evidence>
<comment type="caution">
    <text evidence="3">The sequence shown here is derived from an EMBL/GenBank/DDBJ whole genome shotgun (WGS) entry which is preliminary data.</text>
</comment>
<evidence type="ECO:0000256" key="1">
    <source>
        <dbReference type="SAM" id="MobiDB-lite"/>
    </source>
</evidence>
<dbReference type="RefSeq" id="WP_119666536.1">
    <property type="nucleotide sequence ID" value="NZ_QXED01000001.1"/>
</dbReference>
<organism evidence="3 4">
    <name type="scientific">Fibrisoma montanum</name>
    <dbReference type="NCBI Taxonomy" id="2305895"/>
    <lineage>
        <taxon>Bacteria</taxon>
        <taxon>Pseudomonadati</taxon>
        <taxon>Bacteroidota</taxon>
        <taxon>Cytophagia</taxon>
        <taxon>Cytophagales</taxon>
        <taxon>Spirosomataceae</taxon>
        <taxon>Fibrisoma</taxon>
    </lineage>
</organism>
<accession>A0A418MJY6</accession>
<dbReference type="AlphaFoldDB" id="A0A418MJY6"/>
<gene>
    <name evidence="3" type="ORF">DYU11_05175</name>
</gene>
<keyword evidence="4" id="KW-1185">Reference proteome</keyword>
<feature type="region of interest" description="Disordered" evidence="1">
    <location>
        <begin position="45"/>
        <end position="94"/>
    </location>
</feature>
<dbReference type="PROSITE" id="PS51257">
    <property type="entry name" value="PROKAR_LIPOPROTEIN"/>
    <property type="match status" value="1"/>
</dbReference>
<protein>
    <recommendedName>
        <fullName evidence="5">Lipoprotein</fullName>
    </recommendedName>
</protein>
<proteinExistence type="predicted"/>
<feature type="compositionally biased region" description="Polar residues" evidence="1">
    <location>
        <begin position="55"/>
        <end position="66"/>
    </location>
</feature>
<dbReference type="OrthoDB" id="9902402at2"/>
<evidence type="ECO:0000313" key="3">
    <source>
        <dbReference type="EMBL" id="RIV27696.1"/>
    </source>
</evidence>
<dbReference type="EMBL" id="QXED01000001">
    <property type="protein sequence ID" value="RIV27696.1"/>
    <property type="molecule type" value="Genomic_DNA"/>
</dbReference>
<feature type="chain" id="PRO_5019111831" description="Lipoprotein" evidence="2">
    <location>
        <begin position="22"/>
        <end position="94"/>
    </location>
</feature>
<keyword evidence="2" id="KW-0732">Signal</keyword>
<dbReference type="Proteomes" id="UP000283523">
    <property type="component" value="Unassembled WGS sequence"/>
</dbReference>
<sequence>MKAINRIAAFFLTALVFTACTGNDIKPAKAVLTDTSVRSDTLVEPTRTIDGFEPTTDQPVRPTSENPARGKHQPAATDGAAPDVLSRPADVTAF</sequence>
<reference evidence="3 4" key="1">
    <citation type="submission" date="2018-08" db="EMBL/GenBank/DDBJ databases">
        <title>Fibrisoma montanum sp. nov., isolated from Danxia mountain soil.</title>
        <authorList>
            <person name="Huang Y."/>
        </authorList>
    </citation>
    <scope>NUCLEOTIDE SEQUENCE [LARGE SCALE GENOMIC DNA]</scope>
    <source>
        <strain evidence="3 4">HYT19</strain>
    </source>
</reference>
<name>A0A418MJY6_9BACT</name>